<dbReference type="Proteomes" id="UP001143370">
    <property type="component" value="Unassembled WGS sequence"/>
</dbReference>
<protein>
    <submittedName>
        <fullName evidence="1">Uncharacterized protein</fullName>
    </submittedName>
</protein>
<reference evidence="1" key="1">
    <citation type="journal article" date="2014" name="Int. J. Syst. Evol. Microbiol.">
        <title>Complete genome sequence of Corynebacterium casei LMG S-19264T (=DSM 44701T), isolated from a smear-ripened cheese.</title>
        <authorList>
            <consortium name="US DOE Joint Genome Institute (JGI-PGF)"/>
            <person name="Walter F."/>
            <person name="Albersmeier A."/>
            <person name="Kalinowski J."/>
            <person name="Ruckert C."/>
        </authorList>
    </citation>
    <scope>NUCLEOTIDE SEQUENCE</scope>
    <source>
        <strain evidence="1">VKM B-2484</strain>
    </source>
</reference>
<organism evidence="1 2">
    <name type="scientific">Ancylobacter dichloromethanicus</name>
    <dbReference type="NCBI Taxonomy" id="518825"/>
    <lineage>
        <taxon>Bacteria</taxon>
        <taxon>Pseudomonadati</taxon>
        <taxon>Pseudomonadota</taxon>
        <taxon>Alphaproteobacteria</taxon>
        <taxon>Hyphomicrobiales</taxon>
        <taxon>Xanthobacteraceae</taxon>
        <taxon>Ancylobacter</taxon>
    </lineage>
</organism>
<dbReference type="EMBL" id="BSFJ01000018">
    <property type="protein sequence ID" value="GLK72599.1"/>
    <property type="molecule type" value="Genomic_DNA"/>
</dbReference>
<evidence type="ECO:0000313" key="1">
    <source>
        <dbReference type="EMBL" id="GLK72599.1"/>
    </source>
</evidence>
<reference evidence="1" key="2">
    <citation type="submission" date="2023-01" db="EMBL/GenBank/DDBJ databases">
        <authorList>
            <person name="Sun Q."/>
            <person name="Evtushenko L."/>
        </authorList>
    </citation>
    <scope>NUCLEOTIDE SEQUENCE</scope>
    <source>
        <strain evidence="1">VKM B-2484</strain>
    </source>
</reference>
<evidence type="ECO:0000313" key="2">
    <source>
        <dbReference type="Proteomes" id="UP001143370"/>
    </source>
</evidence>
<comment type="caution">
    <text evidence="1">The sequence shown here is derived from an EMBL/GenBank/DDBJ whole genome shotgun (WGS) entry which is preliminary data.</text>
</comment>
<dbReference type="RefSeq" id="WP_213371162.1">
    <property type="nucleotide sequence ID" value="NZ_BSFJ01000018.1"/>
</dbReference>
<accession>A0A9W6JAU6</accession>
<gene>
    <name evidence="1" type="ORF">GCM10017643_27150</name>
</gene>
<keyword evidence="2" id="KW-1185">Reference proteome</keyword>
<proteinExistence type="predicted"/>
<dbReference type="AlphaFoldDB" id="A0A9W6JAU6"/>
<sequence length="96" mass="10315">MAFDKKYLRAFSSAGAASAAGETGQRFWHYKHPTDDWATIGGAGYWNGARSYVKPGDPVFISGDLGGTPFFRQLMFATVPASGNVTVTELAVTHPE</sequence>
<name>A0A9W6JAU6_9HYPH</name>